<gene>
    <name evidence="2" type="primary">LOC106814251</name>
</gene>
<protein>
    <submittedName>
        <fullName evidence="2">Uncharacterized protein LOC106814251</fullName>
    </submittedName>
</protein>
<evidence type="ECO:0000313" key="1">
    <source>
        <dbReference type="Proteomes" id="UP000695022"/>
    </source>
</evidence>
<keyword evidence="1" id="KW-1185">Reference proteome</keyword>
<dbReference type="RefSeq" id="XP_014674034.1">
    <property type="nucleotide sequence ID" value="XM_014818548.1"/>
</dbReference>
<dbReference type="InterPro" id="IPR038505">
    <property type="entry name" value="FANCF_C_sf"/>
</dbReference>
<dbReference type="GeneID" id="106814251"/>
<organism evidence="1 2">
    <name type="scientific">Priapulus caudatus</name>
    <name type="common">Priapulid worm</name>
    <dbReference type="NCBI Taxonomy" id="37621"/>
    <lineage>
        <taxon>Eukaryota</taxon>
        <taxon>Metazoa</taxon>
        <taxon>Ecdysozoa</taxon>
        <taxon>Scalidophora</taxon>
        <taxon>Priapulida</taxon>
        <taxon>Priapulimorpha</taxon>
        <taxon>Priapulimorphida</taxon>
        <taxon>Priapulidae</taxon>
        <taxon>Priapulus</taxon>
    </lineage>
</organism>
<accession>A0ABM1EPB3</accession>
<proteinExistence type="predicted"/>
<reference evidence="2" key="1">
    <citation type="submission" date="2025-08" db="UniProtKB">
        <authorList>
            <consortium name="RefSeq"/>
        </authorList>
    </citation>
    <scope>IDENTIFICATION</scope>
</reference>
<dbReference type="Proteomes" id="UP000695022">
    <property type="component" value="Unplaced"/>
</dbReference>
<evidence type="ECO:0000313" key="2">
    <source>
        <dbReference type="RefSeq" id="XP_014674034.1"/>
    </source>
</evidence>
<name>A0ABM1EPB3_PRICU</name>
<dbReference type="Gene3D" id="1.25.40.490">
    <property type="match status" value="1"/>
</dbReference>
<sequence length="107" mass="12385">MKVLYKLACHDPEFHQLYMNTLVAWGKCFCADYSTVPFHWKLDCADAQFWLEHCSFKDLCCHFKLLLGDVGSHVCTDAQRSLDQLSRGNNFAVWEDIKTEVQQYSGS</sequence>